<feature type="compositionally biased region" description="Polar residues" evidence="1">
    <location>
        <begin position="204"/>
        <end position="222"/>
    </location>
</feature>
<feature type="compositionally biased region" description="Low complexity" evidence="1">
    <location>
        <begin position="95"/>
        <end position="109"/>
    </location>
</feature>
<feature type="compositionally biased region" description="Low complexity" evidence="1">
    <location>
        <begin position="429"/>
        <end position="440"/>
    </location>
</feature>
<feature type="compositionally biased region" description="Low complexity" evidence="1">
    <location>
        <begin position="935"/>
        <end position="946"/>
    </location>
</feature>
<name>A0A1Y2FVT7_9BASI</name>
<feature type="compositionally biased region" description="Basic and acidic residues" evidence="1">
    <location>
        <begin position="248"/>
        <end position="280"/>
    </location>
</feature>
<feature type="compositionally biased region" description="Low complexity" evidence="1">
    <location>
        <begin position="355"/>
        <end position="370"/>
    </location>
</feature>
<dbReference type="InterPro" id="IPR001202">
    <property type="entry name" value="WW_dom"/>
</dbReference>
<dbReference type="OrthoDB" id="2530521at2759"/>
<feature type="compositionally biased region" description="Pro residues" evidence="1">
    <location>
        <begin position="405"/>
        <end position="414"/>
    </location>
</feature>
<feature type="compositionally biased region" description="Basic residues" evidence="1">
    <location>
        <begin position="769"/>
        <end position="792"/>
    </location>
</feature>
<feature type="compositionally biased region" description="Low complexity" evidence="1">
    <location>
        <begin position="383"/>
        <end position="393"/>
    </location>
</feature>
<dbReference type="STRING" id="106004.A0A1Y2FVT7"/>
<dbReference type="AlphaFoldDB" id="A0A1Y2FVT7"/>
<feature type="compositionally biased region" description="Polar residues" evidence="1">
    <location>
        <begin position="299"/>
        <end position="314"/>
    </location>
</feature>
<proteinExistence type="predicted"/>
<gene>
    <name evidence="3" type="ORF">BCR35DRAFT_302178</name>
</gene>
<feature type="compositionally biased region" description="Low complexity" evidence="1">
    <location>
        <begin position="638"/>
        <end position="651"/>
    </location>
</feature>
<feature type="compositionally biased region" description="Acidic residues" evidence="1">
    <location>
        <begin position="1"/>
        <end position="16"/>
    </location>
</feature>
<feature type="compositionally biased region" description="Basic and acidic residues" evidence="1">
    <location>
        <begin position="997"/>
        <end position="1009"/>
    </location>
</feature>
<feature type="compositionally biased region" description="Low complexity" evidence="1">
    <location>
        <begin position="51"/>
        <end position="70"/>
    </location>
</feature>
<keyword evidence="4" id="KW-1185">Reference proteome</keyword>
<feature type="domain" description="WW" evidence="2">
    <location>
        <begin position="194"/>
        <end position="228"/>
    </location>
</feature>
<dbReference type="SMART" id="SM00456">
    <property type="entry name" value="WW"/>
    <property type="match status" value="1"/>
</dbReference>
<dbReference type="Proteomes" id="UP000193467">
    <property type="component" value="Unassembled WGS sequence"/>
</dbReference>
<dbReference type="PROSITE" id="PS50020">
    <property type="entry name" value="WW_DOMAIN_2"/>
    <property type="match status" value="1"/>
</dbReference>
<feature type="compositionally biased region" description="Basic and acidic residues" evidence="1">
    <location>
        <begin position="621"/>
        <end position="636"/>
    </location>
</feature>
<comment type="caution">
    <text evidence="3">The sequence shown here is derived from an EMBL/GenBank/DDBJ whole genome shotgun (WGS) entry which is preliminary data.</text>
</comment>
<dbReference type="InParanoid" id="A0A1Y2FVT7"/>
<feature type="compositionally biased region" description="Basic and acidic residues" evidence="1">
    <location>
        <begin position="574"/>
        <end position="584"/>
    </location>
</feature>
<feature type="region of interest" description="Disordered" evidence="1">
    <location>
        <begin position="1"/>
        <end position="1009"/>
    </location>
</feature>
<feature type="compositionally biased region" description="Low complexity" evidence="1">
    <location>
        <begin position="910"/>
        <end position="926"/>
    </location>
</feature>
<feature type="compositionally biased region" description="Basic and acidic residues" evidence="1">
    <location>
        <begin position="696"/>
        <end position="709"/>
    </location>
</feature>
<dbReference type="Pfam" id="PF00397">
    <property type="entry name" value="WW"/>
    <property type="match status" value="1"/>
</dbReference>
<dbReference type="InterPro" id="IPR036020">
    <property type="entry name" value="WW_dom_sf"/>
</dbReference>
<evidence type="ECO:0000256" key="1">
    <source>
        <dbReference type="SAM" id="MobiDB-lite"/>
    </source>
</evidence>
<dbReference type="Gene3D" id="2.20.70.10">
    <property type="match status" value="1"/>
</dbReference>
<dbReference type="SUPFAM" id="SSF51045">
    <property type="entry name" value="WW domain"/>
    <property type="match status" value="1"/>
</dbReference>
<evidence type="ECO:0000313" key="3">
    <source>
        <dbReference type="EMBL" id="ORY87424.1"/>
    </source>
</evidence>
<dbReference type="PROSITE" id="PS01159">
    <property type="entry name" value="WW_DOMAIN_1"/>
    <property type="match status" value="1"/>
</dbReference>
<feature type="compositionally biased region" description="Basic and acidic residues" evidence="1">
    <location>
        <begin position="111"/>
        <end position="142"/>
    </location>
</feature>
<protein>
    <recommendedName>
        <fullName evidence="2">WW domain-containing protein</fullName>
    </recommendedName>
</protein>
<organism evidence="3 4">
    <name type="scientific">Leucosporidium creatinivorum</name>
    <dbReference type="NCBI Taxonomy" id="106004"/>
    <lineage>
        <taxon>Eukaryota</taxon>
        <taxon>Fungi</taxon>
        <taxon>Dikarya</taxon>
        <taxon>Basidiomycota</taxon>
        <taxon>Pucciniomycotina</taxon>
        <taxon>Microbotryomycetes</taxon>
        <taxon>Leucosporidiales</taxon>
        <taxon>Leucosporidium</taxon>
    </lineage>
</organism>
<sequence length="1009" mass="108796">MHDDDFELDFGEDELEYTPIAPAPPPPAPAAAAARPQQETETLVLDDDDPTQQQNDNKGTAASNSTSRAPPSAPSAPQNDQTASTSTTREEEAAAPRPSSSGAPGSWGRTLPRENDRNSRDSRDSRRDSGRGAAVRRDDRFAPRPSPSSQPSTPAPAPAPQLQPQQPSAPSPAPTPPPPSNPPPHNESLDSLGRPLPPGWVSRVSKSTQDLYYRNTLSNTSCWDIPTEPAGKEVRETTPPRPEPVVQVEEREVRQVEMEMEKEREKEQPKKLAVHPDRLRLVGATPSEPPSASTSTDSRTQPDGSNTAEESSLSRPLGFRRLSMEQGRKPLPPQQQIIPSGPRSDRDRDRRRGGRPPSFGGAAASPTSSSNTVPLPPTGPRISTSTSTSTSTSAAEKEKEDPAPRSAPAPPPQGPKRDDRWAVPPQGTGPRWATPAAKAAPTPPPPGLGPRGRDAPPPMARQSSSSAAAPTGPKSDRWAPPPPPTAPRGARLPLDPKALDDSLESYNAARPARSPSISREARPRSLEPTAAPAPAMQIDRDLPPHQRSRPQPQQSSPNKRRSLSPPLGPSPLQKKRDAAEDRRSSAGGRGPKITAANLAPLGPRRAFGSGESTTAAVVEPTKSRERSPPPREDRGRSRSPVRAAPAPAQVQPTPPVNNWGPRAARVSTTVAEPERRRRSPSPPLPSRRRSASPPSRRRDPTPPPRRRDPTPPPAVAYRSRSPPPHLLNSTSGRGRPRSRSRSPPLPRPPVSSRRPLSPPRPPSYSSSNGRRRSPSPPPRRRSPSPPPRRRRSPSPPPSRRYRDRSLSPPPRSGRGGRPRDRSPPRLYDGPLGPRRDPLPPADRWSIREGDRIDARTGEKLPPPGSKMRDWSRSPPPGNRGSHLRGRFRDAGGEAPELKPYVPPVGEEKTLPPSSSLPANPLLPSRPGSERTNGHTNSPSTRNGSNRSPPPPPPANRTPSLLDRLGAPPALGLPARPDVPSIGNEPIHLSIKRTASGEGDREGEKRRRER</sequence>
<feature type="compositionally biased region" description="Basic and acidic residues" evidence="1">
    <location>
        <begin position="844"/>
        <end position="858"/>
    </location>
</feature>
<evidence type="ECO:0000259" key="2">
    <source>
        <dbReference type="PROSITE" id="PS50020"/>
    </source>
</evidence>
<reference evidence="3 4" key="1">
    <citation type="submission" date="2016-07" db="EMBL/GenBank/DDBJ databases">
        <title>Pervasive Adenine N6-methylation of Active Genes in Fungi.</title>
        <authorList>
            <consortium name="DOE Joint Genome Institute"/>
            <person name="Mondo S.J."/>
            <person name="Dannebaum R.O."/>
            <person name="Kuo R.C."/>
            <person name="Labutti K."/>
            <person name="Haridas S."/>
            <person name="Kuo A."/>
            <person name="Salamov A."/>
            <person name="Ahrendt S.R."/>
            <person name="Lipzen A."/>
            <person name="Sullivan W."/>
            <person name="Andreopoulos W.B."/>
            <person name="Clum A."/>
            <person name="Lindquist E."/>
            <person name="Daum C."/>
            <person name="Ramamoorthy G.K."/>
            <person name="Gryganskyi A."/>
            <person name="Culley D."/>
            <person name="Magnuson J.K."/>
            <person name="James T.Y."/>
            <person name="O'Malley M.A."/>
            <person name="Stajich J.E."/>
            <person name="Spatafora J.W."/>
            <person name="Visel A."/>
            <person name="Grigoriev I.V."/>
        </authorList>
    </citation>
    <scope>NUCLEOTIDE SEQUENCE [LARGE SCALE GENOMIC DNA]</scope>
    <source>
        <strain evidence="3 4">62-1032</strain>
    </source>
</reference>
<feature type="compositionally biased region" description="Low complexity" evidence="1">
    <location>
        <begin position="956"/>
        <end position="977"/>
    </location>
</feature>
<evidence type="ECO:0000313" key="4">
    <source>
        <dbReference type="Proteomes" id="UP000193467"/>
    </source>
</evidence>
<accession>A0A1Y2FVT7</accession>
<dbReference type="EMBL" id="MCGR01000013">
    <property type="protein sequence ID" value="ORY87424.1"/>
    <property type="molecule type" value="Genomic_DNA"/>
</dbReference>
<feature type="compositionally biased region" description="Pro residues" evidence="1">
    <location>
        <begin position="144"/>
        <end position="185"/>
    </location>
</feature>